<dbReference type="Proteomes" id="UP000000305">
    <property type="component" value="Unassembled WGS sequence"/>
</dbReference>
<dbReference type="InParanoid" id="E9HIK3"/>
<accession>E9HIK3</accession>
<reference evidence="1 2" key="1">
    <citation type="journal article" date="2011" name="Science">
        <title>The ecoresponsive genome of Daphnia pulex.</title>
        <authorList>
            <person name="Colbourne J.K."/>
            <person name="Pfrender M.E."/>
            <person name="Gilbert D."/>
            <person name="Thomas W.K."/>
            <person name="Tucker A."/>
            <person name="Oakley T.H."/>
            <person name="Tokishita S."/>
            <person name="Aerts A."/>
            <person name="Arnold G.J."/>
            <person name="Basu M.K."/>
            <person name="Bauer D.J."/>
            <person name="Caceres C.E."/>
            <person name="Carmel L."/>
            <person name="Casola C."/>
            <person name="Choi J.H."/>
            <person name="Detter J.C."/>
            <person name="Dong Q."/>
            <person name="Dusheyko S."/>
            <person name="Eads B.D."/>
            <person name="Frohlich T."/>
            <person name="Geiler-Samerotte K.A."/>
            <person name="Gerlach D."/>
            <person name="Hatcher P."/>
            <person name="Jogdeo S."/>
            <person name="Krijgsveld J."/>
            <person name="Kriventseva E.V."/>
            <person name="Kultz D."/>
            <person name="Laforsch C."/>
            <person name="Lindquist E."/>
            <person name="Lopez J."/>
            <person name="Manak J.R."/>
            <person name="Muller J."/>
            <person name="Pangilinan J."/>
            <person name="Patwardhan R.P."/>
            <person name="Pitluck S."/>
            <person name="Pritham E.J."/>
            <person name="Rechtsteiner A."/>
            <person name="Rho M."/>
            <person name="Rogozin I.B."/>
            <person name="Sakarya O."/>
            <person name="Salamov A."/>
            <person name="Schaack S."/>
            <person name="Shapiro H."/>
            <person name="Shiga Y."/>
            <person name="Skalitzky C."/>
            <person name="Smith Z."/>
            <person name="Souvorov A."/>
            <person name="Sung W."/>
            <person name="Tang Z."/>
            <person name="Tsuchiya D."/>
            <person name="Tu H."/>
            <person name="Vos H."/>
            <person name="Wang M."/>
            <person name="Wolf Y.I."/>
            <person name="Yamagata H."/>
            <person name="Yamada T."/>
            <person name="Ye Y."/>
            <person name="Shaw J.R."/>
            <person name="Andrews J."/>
            <person name="Crease T.J."/>
            <person name="Tang H."/>
            <person name="Lucas S.M."/>
            <person name="Robertson H.M."/>
            <person name="Bork P."/>
            <person name="Koonin E.V."/>
            <person name="Zdobnov E.M."/>
            <person name="Grigoriev I.V."/>
            <person name="Lynch M."/>
            <person name="Boore J.L."/>
        </authorList>
    </citation>
    <scope>NUCLEOTIDE SEQUENCE [LARGE SCALE GENOMIC DNA]</scope>
</reference>
<dbReference type="HOGENOM" id="CLU_1620685_0_0_1"/>
<dbReference type="EMBL" id="GL732655">
    <property type="protein sequence ID" value="EFX68446.1"/>
    <property type="molecule type" value="Genomic_DNA"/>
</dbReference>
<evidence type="ECO:0000313" key="1">
    <source>
        <dbReference type="EMBL" id="EFX68446.1"/>
    </source>
</evidence>
<proteinExistence type="predicted"/>
<gene>
    <name evidence="1" type="ORF">DAPPUDRAFT_260131</name>
</gene>
<dbReference type="AlphaFoldDB" id="E9HIK3"/>
<organism evidence="1 2">
    <name type="scientific">Daphnia pulex</name>
    <name type="common">Water flea</name>
    <dbReference type="NCBI Taxonomy" id="6669"/>
    <lineage>
        <taxon>Eukaryota</taxon>
        <taxon>Metazoa</taxon>
        <taxon>Ecdysozoa</taxon>
        <taxon>Arthropoda</taxon>
        <taxon>Crustacea</taxon>
        <taxon>Branchiopoda</taxon>
        <taxon>Diplostraca</taxon>
        <taxon>Cladocera</taxon>
        <taxon>Anomopoda</taxon>
        <taxon>Daphniidae</taxon>
        <taxon>Daphnia</taxon>
    </lineage>
</organism>
<protein>
    <submittedName>
        <fullName evidence="1">Uncharacterized protein</fullName>
    </submittedName>
</protein>
<sequence>MPEDELSTLNFGYPKHTWYETSDGLEYVVKKLTIDTKTGVRIPHWAGLFSKILTSNNLEWKLEKSLIEKLLLGLDTSQQISAYCGNILNGDQSSSVSMLVIPKQMEVDSDVSTATPCSKRRSRRTTEVFCDDDGRFNFKNWHKYFESGLVQRIWIRFRTSFKTV</sequence>
<keyword evidence="2" id="KW-1185">Reference proteome</keyword>
<dbReference type="KEGG" id="dpx:DAPPUDRAFT_260131"/>
<name>E9HIK3_DAPPU</name>
<evidence type="ECO:0000313" key="2">
    <source>
        <dbReference type="Proteomes" id="UP000000305"/>
    </source>
</evidence>